<evidence type="ECO:0000313" key="2">
    <source>
        <dbReference type="EMBL" id="KAJ4320376.1"/>
    </source>
</evidence>
<feature type="region of interest" description="Disordered" evidence="1">
    <location>
        <begin position="262"/>
        <end position="285"/>
    </location>
</feature>
<dbReference type="EMBL" id="JAPEUR010000109">
    <property type="protein sequence ID" value="KAJ4320376.1"/>
    <property type="molecule type" value="Genomic_DNA"/>
</dbReference>
<reference evidence="2" key="1">
    <citation type="submission" date="2022-10" db="EMBL/GenBank/DDBJ databases">
        <title>Tapping the CABI collections for fungal endophytes: first genome assemblies for Collariella, Neodidymelliopsis, Ascochyta clinopodiicola, Didymella pomorum, Didymosphaeria variabile, Neocosmospora piperis and Neocucurbitaria cava.</title>
        <authorList>
            <person name="Hill R."/>
        </authorList>
    </citation>
    <scope>NUCLEOTIDE SEQUENCE</scope>
    <source>
        <strain evidence="2">IMI 366586</strain>
    </source>
</reference>
<keyword evidence="3" id="KW-1185">Reference proteome</keyword>
<dbReference type="OrthoDB" id="4630416at2759"/>
<feature type="compositionally biased region" description="Acidic residues" evidence="1">
    <location>
        <begin position="353"/>
        <end position="382"/>
    </location>
</feature>
<protein>
    <submittedName>
        <fullName evidence="2">Uncharacterized protein</fullName>
    </submittedName>
</protein>
<evidence type="ECO:0000256" key="1">
    <source>
        <dbReference type="SAM" id="MobiDB-lite"/>
    </source>
</evidence>
<proteinExistence type="predicted"/>
<accession>A0A9W9BNL9</accession>
<gene>
    <name evidence="2" type="ORF">N0V84_005870</name>
</gene>
<sequence>MSENEPYPERPEIRQKGFRLTYGTFTAAVGDIGRVEGSRLRVLLNPSSLRLKRDQKEAQEAAKVLNKKQFLVGQLRHYGIKFPSSANYVQLSDMLRDAVFAGKCDQVPASVMLLRDEMERKLAPMHQKWEDDVRAWNAGKKQKEDEAFNRCTTPGERANCDVGRFMDYYFMTNGEPDQTKTPEAFAVHGFSGRASLHNMAEKVPGLHTMSGGPDENRTLCIGWDRSAVSRLAMIISNQAYEEEKKKRESEWEKAMEEHENYVLNFDQGGSPQRKKSRTGKGKPSQSFDLGRCIGSYVVKCDTVSDGWSSMGDFTMDICEGKRGTLMADYDFGIIQGTMLLSKSEETLDALTGTEDDSGDCPDDVDNSEELDDDDDDDDDDEEGYKRSKKKKRLAKDVAAGEKCAAPALKRRKVVPSLTRRVYYRLRGRETGEGEILPDPESGHLDFLSDNCISFVGLAYYFPYADKNVEFRGYKVSDVPKKRAAEWDEFSFGAYECARRGRWR</sequence>
<name>A0A9W9BNL9_9HYPO</name>
<feature type="region of interest" description="Disordered" evidence="1">
    <location>
        <begin position="350"/>
        <end position="387"/>
    </location>
</feature>
<organism evidence="2 3">
    <name type="scientific">Fusarium piperis</name>
    <dbReference type="NCBI Taxonomy" id="1435070"/>
    <lineage>
        <taxon>Eukaryota</taxon>
        <taxon>Fungi</taxon>
        <taxon>Dikarya</taxon>
        <taxon>Ascomycota</taxon>
        <taxon>Pezizomycotina</taxon>
        <taxon>Sordariomycetes</taxon>
        <taxon>Hypocreomycetidae</taxon>
        <taxon>Hypocreales</taxon>
        <taxon>Nectriaceae</taxon>
        <taxon>Fusarium</taxon>
        <taxon>Fusarium solani species complex</taxon>
    </lineage>
</organism>
<dbReference type="Proteomes" id="UP001140502">
    <property type="component" value="Unassembled WGS sequence"/>
</dbReference>
<dbReference type="AlphaFoldDB" id="A0A9W9BNL9"/>
<comment type="caution">
    <text evidence="2">The sequence shown here is derived from an EMBL/GenBank/DDBJ whole genome shotgun (WGS) entry which is preliminary data.</text>
</comment>
<evidence type="ECO:0000313" key="3">
    <source>
        <dbReference type="Proteomes" id="UP001140502"/>
    </source>
</evidence>